<gene>
    <name evidence="1" type="ORF">FBU59_003840</name>
</gene>
<evidence type="ECO:0000313" key="1">
    <source>
        <dbReference type="EMBL" id="KAJ1940347.1"/>
    </source>
</evidence>
<protein>
    <submittedName>
        <fullName evidence="1">Uncharacterized protein</fullName>
    </submittedName>
</protein>
<name>A0ACC1J757_9FUNG</name>
<keyword evidence="2" id="KW-1185">Reference proteome</keyword>
<evidence type="ECO:0000313" key="2">
    <source>
        <dbReference type="Proteomes" id="UP001150603"/>
    </source>
</evidence>
<comment type="caution">
    <text evidence="1">The sequence shown here is derived from an EMBL/GenBank/DDBJ whole genome shotgun (WGS) entry which is preliminary data.</text>
</comment>
<sequence>MSSAQPTTSYVSVNSSQLLSSLSEIQDEIKRVFAGINAGRILESFDILSKVTDAVVVSCEALGLATEKPIIETFDRKGFWLLLNRCWLVSLQHVSAAKSEQDRLREEHIVHLQQSVVHWGDALEKYGLVDYEMGFWESDIMDALERILKSLQQK</sequence>
<accession>A0ACC1J757</accession>
<reference evidence="1" key="1">
    <citation type="submission" date="2022-07" db="EMBL/GenBank/DDBJ databases">
        <title>Phylogenomic reconstructions and comparative analyses of Kickxellomycotina fungi.</title>
        <authorList>
            <person name="Reynolds N.K."/>
            <person name="Stajich J.E."/>
            <person name="Barry K."/>
            <person name="Grigoriev I.V."/>
            <person name="Crous P."/>
            <person name="Smith M.E."/>
        </authorList>
    </citation>
    <scope>NUCLEOTIDE SEQUENCE</scope>
    <source>
        <strain evidence="1">NRRL 5244</strain>
    </source>
</reference>
<dbReference type="EMBL" id="JANBPW010002572">
    <property type="protein sequence ID" value="KAJ1940347.1"/>
    <property type="molecule type" value="Genomic_DNA"/>
</dbReference>
<dbReference type="Proteomes" id="UP001150603">
    <property type="component" value="Unassembled WGS sequence"/>
</dbReference>
<proteinExistence type="predicted"/>
<organism evidence="1 2">
    <name type="scientific">Linderina macrospora</name>
    <dbReference type="NCBI Taxonomy" id="4868"/>
    <lineage>
        <taxon>Eukaryota</taxon>
        <taxon>Fungi</taxon>
        <taxon>Fungi incertae sedis</taxon>
        <taxon>Zoopagomycota</taxon>
        <taxon>Kickxellomycotina</taxon>
        <taxon>Kickxellomycetes</taxon>
        <taxon>Kickxellales</taxon>
        <taxon>Kickxellaceae</taxon>
        <taxon>Linderina</taxon>
    </lineage>
</organism>